<evidence type="ECO:0000313" key="15">
    <source>
        <dbReference type="Proteomes" id="UP001168575"/>
    </source>
</evidence>
<evidence type="ECO:0000256" key="1">
    <source>
        <dbReference type="ARBA" id="ARBA00001946"/>
    </source>
</evidence>
<dbReference type="PROSITE" id="PS01011">
    <property type="entry name" value="FOLYLPOLYGLU_SYNT_1"/>
    <property type="match status" value="1"/>
</dbReference>
<dbReference type="SUPFAM" id="SSF53623">
    <property type="entry name" value="MurD-like peptide ligases, catalytic domain"/>
    <property type="match status" value="1"/>
</dbReference>
<dbReference type="GO" id="GO:0005524">
    <property type="term" value="F:ATP binding"/>
    <property type="evidence" value="ECO:0007669"/>
    <property type="project" value="UniProtKB-KW"/>
</dbReference>
<feature type="domain" description="Mur ligase central" evidence="13">
    <location>
        <begin position="42"/>
        <end position="267"/>
    </location>
</feature>
<evidence type="ECO:0000256" key="6">
    <source>
        <dbReference type="ARBA" id="ARBA00022741"/>
    </source>
</evidence>
<dbReference type="Gene3D" id="3.40.1190.10">
    <property type="entry name" value="Mur-like, catalytic domain"/>
    <property type="match status" value="1"/>
</dbReference>
<keyword evidence="5" id="KW-0479">Metal-binding</keyword>
<comment type="catalytic activity">
    <reaction evidence="10">
        <text>(6S)-5,6,7,8-tetrahydrofolyl-(gamma-L-Glu)(n) + L-glutamate + ATP = (6S)-5,6,7,8-tetrahydrofolyl-(gamma-L-Glu)(n+1) + ADP + phosphate + H(+)</text>
        <dbReference type="Rhea" id="RHEA:10580"/>
        <dbReference type="Rhea" id="RHEA-COMP:14738"/>
        <dbReference type="Rhea" id="RHEA-COMP:14740"/>
        <dbReference type="ChEBI" id="CHEBI:15378"/>
        <dbReference type="ChEBI" id="CHEBI:29985"/>
        <dbReference type="ChEBI" id="CHEBI:30616"/>
        <dbReference type="ChEBI" id="CHEBI:43474"/>
        <dbReference type="ChEBI" id="CHEBI:141005"/>
        <dbReference type="ChEBI" id="CHEBI:456216"/>
        <dbReference type="EC" id="6.3.2.17"/>
    </reaction>
</comment>
<dbReference type="GO" id="GO:0005737">
    <property type="term" value="C:cytoplasm"/>
    <property type="evidence" value="ECO:0007669"/>
    <property type="project" value="TreeGrafter"/>
</dbReference>
<evidence type="ECO:0000256" key="2">
    <source>
        <dbReference type="ARBA" id="ARBA00008276"/>
    </source>
</evidence>
<dbReference type="PANTHER" id="PTHR11136:SF0">
    <property type="entry name" value="DIHYDROFOLATE SYNTHETASE-RELATED"/>
    <property type="match status" value="1"/>
</dbReference>
<evidence type="ECO:0000256" key="11">
    <source>
        <dbReference type="PIRNR" id="PIRNR001563"/>
    </source>
</evidence>
<keyword evidence="15" id="KW-1185">Reference proteome</keyword>
<evidence type="ECO:0000256" key="10">
    <source>
        <dbReference type="ARBA" id="ARBA00047493"/>
    </source>
</evidence>
<dbReference type="PIRSF" id="PIRSF001563">
    <property type="entry name" value="Folylpolyglu_synth"/>
    <property type="match status" value="1"/>
</dbReference>
<evidence type="ECO:0000256" key="4">
    <source>
        <dbReference type="ARBA" id="ARBA00022598"/>
    </source>
</evidence>
<dbReference type="GO" id="GO:0008841">
    <property type="term" value="F:dihydrofolate synthase activity"/>
    <property type="evidence" value="ECO:0007669"/>
    <property type="project" value="TreeGrafter"/>
</dbReference>
<comment type="caution">
    <text evidence="14">The sequence shown here is derived from an EMBL/GenBank/DDBJ whole genome shotgun (WGS) entry which is preliminary data.</text>
</comment>
<dbReference type="PANTHER" id="PTHR11136">
    <property type="entry name" value="FOLYLPOLYGLUTAMATE SYNTHASE-RELATED"/>
    <property type="match status" value="1"/>
</dbReference>
<sequence length="436" mass="47482">MFNAIEYINEPRWQKVSLGLGRITRLLELLGNPHERLKFVHVAGTNGKGSVCAYLESILRAAGYKTGLFTSPYIERFEERIRVNNKNIDTESLTAITLRVKEAAEIVEQETGEHPTEFELMTAVAFSYFEQCNCDIVVCEVGLGGRLDSTNAITPEVSVITKIGLDHTAMLGNTLAEIAGEKAGIIKPETPVVVANQSSEALDVVKSVAAKNGCNLVITDTESLQVDDDISVAGDVLARDFAYKGNTYMTQLLGDYQPQNAAVAIEVAAQLGVPDEKIFEGIYFTKWVGRFEVFTENLPCPVIIDGAHNPDGAAALKHSLQTFSNSLFASQPVNIIAVFGVLKDKDVPGILQNVGDLIDEFVIYEPANPRKMDADDLQKLAEVYAPTRIASDATSALEIAIEKVQDAGDYSQNLIVCFGSLYSIGDLRMHLMELAA</sequence>
<dbReference type="InterPro" id="IPR018109">
    <property type="entry name" value="Folylpolyglutamate_synth_CS"/>
</dbReference>
<dbReference type="Gene3D" id="3.90.190.20">
    <property type="entry name" value="Mur ligase, C-terminal domain"/>
    <property type="match status" value="1"/>
</dbReference>
<dbReference type="EC" id="6.3.2.17" evidence="3"/>
<dbReference type="InterPro" id="IPR036565">
    <property type="entry name" value="Mur-like_cat_sf"/>
</dbReference>
<keyword evidence="4 11" id="KW-0436">Ligase</keyword>
<proteinExistence type="inferred from homology"/>
<organism evidence="14 15">
    <name type="scientific">Phoenicibacter congonensis</name>
    <dbReference type="NCBI Taxonomy" id="1944646"/>
    <lineage>
        <taxon>Bacteria</taxon>
        <taxon>Bacillati</taxon>
        <taxon>Actinomycetota</taxon>
        <taxon>Coriobacteriia</taxon>
        <taxon>Eggerthellales</taxon>
        <taxon>Eggerthellaceae</taxon>
        <taxon>Phoenicibacter</taxon>
    </lineage>
</organism>
<protein>
    <recommendedName>
        <fullName evidence="3">tetrahydrofolate synthase</fullName>
        <ecNumber evidence="3">6.3.2.17</ecNumber>
    </recommendedName>
    <alternativeName>
        <fullName evidence="9">Tetrahydrofolylpolyglutamate synthase</fullName>
    </alternativeName>
</protein>
<dbReference type="GO" id="GO:0004326">
    <property type="term" value="F:tetrahydrofolylpolyglutamate synthase activity"/>
    <property type="evidence" value="ECO:0007669"/>
    <property type="project" value="UniProtKB-EC"/>
</dbReference>
<evidence type="ECO:0000256" key="7">
    <source>
        <dbReference type="ARBA" id="ARBA00022840"/>
    </source>
</evidence>
<accession>A0AA43UA09</accession>
<dbReference type="EMBL" id="JAUMVS010000037">
    <property type="protein sequence ID" value="MDO4841676.1"/>
    <property type="molecule type" value="Genomic_DNA"/>
</dbReference>
<dbReference type="Pfam" id="PF08245">
    <property type="entry name" value="Mur_ligase_M"/>
    <property type="match status" value="1"/>
</dbReference>
<comment type="similarity">
    <text evidence="2 11">Belongs to the folylpolyglutamate synthase family.</text>
</comment>
<dbReference type="Proteomes" id="UP001168575">
    <property type="component" value="Unassembled WGS sequence"/>
</dbReference>
<evidence type="ECO:0000256" key="8">
    <source>
        <dbReference type="ARBA" id="ARBA00022842"/>
    </source>
</evidence>
<dbReference type="Pfam" id="PF02875">
    <property type="entry name" value="Mur_ligase_C"/>
    <property type="match status" value="1"/>
</dbReference>
<evidence type="ECO:0000256" key="5">
    <source>
        <dbReference type="ARBA" id="ARBA00022723"/>
    </source>
</evidence>
<dbReference type="InterPro" id="IPR001645">
    <property type="entry name" value="Folylpolyglutamate_synth"/>
</dbReference>
<keyword evidence="8" id="KW-0460">Magnesium</keyword>
<dbReference type="AlphaFoldDB" id="A0AA43UA09"/>
<dbReference type="InterPro" id="IPR013221">
    <property type="entry name" value="Mur_ligase_cen"/>
</dbReference>
<dbReference type="SUPFAM" id="SSF53244">
    <property type="entry name" value="MurD-like peptide ligases, peptide-binding domain"/>
    <property type="match status" value="1"/>
</dbReference>
<gene>
    <name evidence="14" type="ORF">Q3982_03250</name>
</gene>
<evidence type="ECO:0000259" key="12">
    <source>
        <dbReference type="Pfam" id="PF02875"/>
    </source>
</evidence>
<keyword evidence="6 11" id="KW-0547">Nucleotide-binding</keyword>
<dbReference type="FunFam" id="3.40.1190.10:FF:000011">
    <property type="entry name" value="Folylpolyglutamate synthase/dihydrofolate synthase"/>
    <property type="match status" value="1"/>
</dbReference>
<comment type="cofactor">
    <cofactor evidence="1">
        <name>Mg(2+)</name>
        <dbReference type="ChEBI" id="CHEBI:18420"/>
    </cofactor>
</comment>
<dbReference type="InterPro" id="IPR036615">
    <property type="entry name" value="Mur_ligase_C_dom_sf"/>
</dbReference>
<reference evidence="14" key="1">
    <citation type="submission" date="2023-07" db="EMBL/GenBank/DDBJ databases">
        <title>Between Cages and Wild: Unraveling the Impact of Captivity on Animal Microbiomes and Antimicrobial Resistance.</title>
        <authorList>
            <person name="Schmartz G.P."/>
            <person name="Rehner J."/>
            <person name="Schuff M.J."/>
            <person name="Becker S.L."/>
            <person name="Kravczyk M."/>
            <person name="Gurevich A."/>
            <person name="Francke R."/>
            <person name="Mueller R."/>
            <person name="Keller V."/>
            <person name="Keller A."/>
        </authorList>
    </citation>
    <scope>NUCLEOTIDE SEQUENCE</scope>
    <source>
        <strain evidence="14">S12M_St_49</strain>
    </source>
</reference>
<name>A0AA43UA09_9ACTN</name>
<evidence type="ECO:0000259" key="13">
    <source>
        <dbReference type="Pfam" id="PF08245"/>
    </source>
</evidence>
<evidence type="ECO:0000313" key="14">
    <source>
        <dbReference type="EMBL" id="MDO4841676.1"/>
    </source>
</evidence>
<dbReference type="GO" id="GO:0046872">
    <property type="term" value="F:metal ion binding"/>
    <property type="evidence" value="ECO:0007669"/>
    <property type="project" value="UniProtKB-KW"/>
</dbReference>
<keyword evidence="7 11" id="KW-0067">ATP-binding</keyword>
<dbReference type="NCBIfam" id="TIGR01499">
    <property type="entry name" value="folC"/>
    <property type="match status" value="1"/>
</dbReference>
<feature type="domain" description="Mur ligase C-terminal" evidence="12">
    <location>
        <begin position="289"/>
        <end position="420"/>
    </location>
</feature>
<evidence type="ECO:0000256" key="9">
    <source>
        <dbReference type="ARBA" id="ARBA00030592"/>
    </source>
</evidence>
<dbReference type="InterPro" id="IPR004101">
    <property type="entry name" value="Mur_ligase_C"/>
</dbReference>
<evidence type="ECO:0000256" key="3">
    <source>
        <dbReference type="ARBA" id="ARBA00013025"/>
    </source>
</evidence>